<keyword evidence="3" id="KW-1185">Reference proteome</keyword>
<dbReference type="Proteomes" id="UP000246058">
    <property type="component" value="Chromosome"/>
</dbReference>
<dbReference type="OrthoDB" id="213519at2"/>
<proteinExistence type="predicted"/>
<dbReference type="SUPFAM" id="SSF55729">
    <property type="entry name" value="Acyl-CoA N-acyltransferases (Nat)"/>
    <property type="match status" value="1"/>
</dbReference>
<reference evidence="2 3" key="1">
    <citation type="submission" date="2018-05" db="EMBL/GenBank/DDBJ databases">
        <title>Complete Genome Sequence of Methylobacterium sp. 17Sr1-43.</title>
        <authorList>
            <person name="Srinivasan S."/>
        </authorList>
    </citation>
    <scope>NUCLEOTIDE SEQUENCE [LARGE SCALE GENOMIC DNA]</scope>
    <source>
        <strain evidence="2 3">17Sr1-43</strain>
    </source>
</reference>
<dbReference type="Pfam" id="PF13480">
    <property type="entry name" value="Acetyltransf_6"/>
    <property type="match status" value="1"/>
</dbReference>
<dbReference type="InterPro" id="IPR016181">
    <property type="entry name" value="Acyl_CoA_acyltransferase"/>
</dbReference>
<name>A0A2U8VXN2_9HYPH</name>
<dbReference type="AlphaFoldDB" id="A0A2U8VXN2"/>
<feature type="domain" description="BioF2-like acetyltransferase" evidence="1">
    <location>
        <begin position="178"/>
        <end position="308"/>
    </location>
</feature>
<evidence type="ECO:0000313" key="3">
    <source>
        <dbReference type="Proteomes" id="UP000246058"/>
    </source>
</evidence>
<accession>A0A2U8VXN2</accession>
<dbReference type="RefSeq" id="WP_109953395.1">
    <property type="nucleotide sequence ID" value="NZ_CP029551.1"/>
</dbReference>
<evidence type="ECO:0000313" key="2">
    <source>
        <dbReference type="EMBL" id="AWN38238.1"/>
    </source>
</evidence>
<dbReference type="KEGG" id="meti:DK427_22915"/>
<dbReference type="EMBL" id="CP029551">
    <property type="protein sequence ID" value="AWN38238.1"/>
    <property type="molecule type" value="Genomic_DNA"/>
</dbReference>
<evidence type="ECO:0000259" key="1">
    <source>
        <dbReference type="Pfam" id="PF13480"/>
    </source>
</evidence>
<protein>
    <submittedName>
        <fullName evidence="2">Cellulose biosynthesis protein CelD</fullName>
    </submittedName>
</protein>
<sequence length="372" mass="39566">MGAGSTRSDVALVPLAGLDAAAWDDLFARARAPHPHYSRHVLAAHRAAGLAAADLSVLTVHRGRRLDALLPIRSRRDITGLGRSVAVPFRSAFVTATGPLVAADAPDALDALVRGLAAAAPGRAWRWPLLPQACADPLRAALDRAGWSHGAVAEFARPVLDRRESHADFLAAHPRSGRLKDLRRRARRLAGDGLLRLETATAGSELAAAVEAFLDLERRGWKGAAGTAMACRPETARLARALFADADGPVRARADSLTLDGVPVAISLALTDGRTATLLKTAYDEGRRAQAPGLVLEAEIVRAFHETRFADRLDSAALPGSALEDLYPERESVIEILALPTGARGPSLAGRIRLARAEHRARAAAKRMLGRR</sequence>
<dbReference type="InterPro" id="IPR038740">
    <property type="entry name" value="BioF2-like_GNAT_dom"/>
</dbReference>
<organism evidence="2 3">
    <name type="scientific">Methylobacterium radiodurans</name>
    <dbReference type="NCBI Taxonomy" id="2202828"/>
    <lineage>
        <taxon>Bacteria</taxon>
        <taxon>Pseudomonadati</taxon>
        <taxon>Pseudomonadota</taxon>
        <taxon>Alphaproteobacteria</taxon>
        <taxon>Hyphomicrobiales</taxon>
        <taxon>Methylobacteriaceae</taxon>
        <taxon>Methylobacterium</taxon>
    </lineage>
</organism>
<gene>
    <name evidence="2" type="ORF">DK427_22915</name>
</gene>